<dbReference type="PANTHER" id="PTHR34818:SF1">
    <property type="entry name" value="PROTEIN BLI-3"/>
    <property type="match status" value="1"/>
</dbReference>
<dbReference type="Pfam" id="PF01243">
    <property type="entry name" value="PNPOx_N"/>
    <property type="match status" value="1"/>
</dbReference>
<dbReference type="InterPro" id="IPR011576">
    <property type="entry name" value="Pyridox_Oxase_N"/>
</dbReference>
<evidence type="ECO:0000313" key="2">
    <source>
        <dbReference type="EMBL" id="AIF25977.1"/>
    </source>
</evidence>
<dbReference type="AlphaFoldDB" id="A0A0B4N0I1"/>
<dbReference type="InterPro" id="IPR052917">
    <property type="entry name" value="Stress-Dev_Protein"/>
</dbReference>
<dbReference type="InterPro" id="IPR012349">
    <property type="entry name" value="Split_barrel_FMN-bd"/>
</dbReference>
<evidence type="ECO:0000259" key="1">
    <source>
        <dbReference type="Pfam" id="PF01243"/>
    </source>
</evidence>
<organism evidence="2">
    <name type="scientific">uncultured bacterium Ad_113_F04_contig1</name>
    <dbReference type="NCBI Taxonomy" id="1489295"/>
    <lineage>
        <taxon>Bacteria</taxon>
        <taxon>environmental samples</taxon>
    </lineage>
</organism>
<name>A0A0B4N0I1_9BACT</name>
<dbReference type="PANTHER" id="PTHR34818">
    <property type="entry name" value="PROTEIN BLI-3"/>
    <property type="match status" value="1"/>
</dbReference>
<accession>A0A0B4N0I1</accession>
<proteinExistence type="predicted"/>
<protein>
    <submittedName>
        <fullName evidence="2">Putative pyridoxamine 5'-phosphate oxidase</fullName>
    </submittedName>
</protein>
<dbReference type="SUPFAM" id="SSF50475">
    <property type="entry name" value="FMN-binding split barrel"/>
    <property type="match status" value="1"/>
</dbReference>
<feature type="domain" description="Pyridoxamine 5'-phosphate oxidase N-terminal" evidence="1">
    <location>
        <begin position="10"/>
        <end position="131"/>
    </location>
</feature>
<dbReference type="EMBL" id="KJ631385">
    <property type="protein sequence ID" value="AIF25977.1"/>
    <property type="molecule type" value="Genomic_DNA"/>
</dbReference>
<reference evidence="2" key="1">
    <citation type="submission" date="2014-03" db="EMBL/GenBank/DDBJ databases">
        <title>A sequence of cellulolytic fosmid clone of goat rumen metagenome.</title>
        <authorList>
            <person name="Lee K.-T."/>
            <person name="Kim J.-Y."/>
            <person name="Kim Y.-J."/>
            <person name="Ahn J.-H."/>
            <person name="Park M.-N."/>
            <person name="Kim J.-H."/>
            <person name="Kim T.-H."/>
        </authorList>
    </citation>
    <scope>NUCLEOTIDE SEQUENCE</scope>
</reference>
<dbReference type="Gene3D" id="2.30.110.10">
    <property type="entry name" value="Electron Transport, Fmn-binding Protein, Chain A"/>
    <property type="match status" value="1"/>
</dbReference>
<sequence>MKEINMDNGKIAEFIRKQKIAIICSVDGDGFPNVKAMLKPRKSNGLKEFWFSTNTSSMRVRQYRENPKACIYFCYKGLIRYEGVMLKGTMEVLTDQETKNMIWRKGDTVFYRKGVTDPDYCVLKFTSETGRHYRDLKTEDFSIGC</sequence>